<dbReference type="Pfam" id="PF06854">
    <property type="entry name" value="Phage_Gp15"/>
    <property type="match status" value="1"/>
</dbReference>
<evidence type="ECO:0008006" key="3">
    <source>
        <dbReference type="Google" id="ProtNLM"/>
    </source>
</evidence>
<dbReference type="InterPro" id="IPR009660">
    <property type="entry name" value="Phage_A500_Gp15"/>
</dbReference>
<dbReference type="OrthoDB" id="1758052at2"/>
<dbReference type="EMBL" id="QGTD01000021">
    <property type="protein sequence ID" value="PWU66582.1"/>
    <property type="molecule type" value="Genomic_DNA"/>
</dbReference>
<keyword evidence="2" id="KW-1185">Reference proteome</keyword>
<protein>
    <recommendedName>
        <fullName evidence="3">Bacteriophage Gp15 protein</fullName>
    </recommendedName>
</protein>
<dbReference type="AlphaFoldDB" id="A0A317KSM9"/>
<organism evidence="1 2">
    <name type="scientific">Gracilibacillus dipsosauri</name>
    <dbReference type="NCBI Taxonomy" id="178340"/>
    <lineage>
        <taxon>Bacteria</taxon>
        <taxon>Bacillati</taxon>
        <taxon>Bacillota</taxon>
        <taxon>Bacilli</taxon>
        <taxon>Bacillales</taxon>
        <taxon>Bacillaceae</taxon>
        <taxon>Gracilibacillus</taxon>
    </lineage>
</organism>
<dbReference type="RefSeq" id="WP_109985717.1">
    <property type="nucleotide sequence ID" value="NZ_QGTD01000021.1"/>
</dbReference>
<dbReference type="Proteomes" id="UP000245624">
    <property type="component" value="Unassembled WGS sequence"/>
</dbReference>
<gene>
    <name evidence="1" type="ORF">DLJ74_19365</name>
</gene>
<sequence>MFDLAYPLEDTIEIDGITYQVDMSFDNILRLYDMLNDKELDDVTQILVGIEMLLGVCFLCDFQTQYEIFEKVFKGFISKGAEENLPVDIEGNPMPITEKDKNPFSIKEDAEYIYASFYQDYGIDLFEQQGKLHWEKFKALLGGLRKDTKFKEVVEIRTMELPTGKGTQKQRENIKKLQEHYKLKGTEPI</sequence>
<evidence type="ECO:0000313" key="1">
    <source>
        <dbReference type="EMBL" id="PWU66582.1"/>
    </source>
</evidence>
<name>A0A317KSM9_9BACI</name>
<proteinExistence type="predicted"/>
<reference evidence="1 2" key="1">
    <citation type="submission" date="2018-05" db="EMBL/GenBank/DDBJ databases">
        <title>Genomic analysis of Gracilibacillus dipsosauri DD1 reveals novel features of a salt-tolerant amylase.</title>
        <authorList>
            <person name="Deutch C.E."/>
            <person name="Yang S."/>
        </authorList>
    </citation>
    <scope>NUCLEOTIDE SEQUENCE [LARGE SCALE GENOMIC DNA]</scope>
    <source>
        <strain evidence="1 2">DD1</strain>
    </source>
</reference>
<accession>A0A317KSM9</accession>
<comment type="caution">
    <text evidence="1">The sequence shown here is derived from an EMBL/GenBank/DDBJ whole genome shotgun (WGS) entry which is preliminary data.</text>
</comment>
<evidence type="ECO:0000313" key="2">
    <source>
        <dbReference type="Proteomes" id="UP000245624"/>
    </source>
</evidence>